<evidence type="ECO:0000259" key="1">
    <source>
        <dbReference type="Pfam" id="PF00932"/>
    </source>
</evidence>
<proteinExistence type="predicted"/>
<feature type="domain" description="LTD" evidence="1">
    <location>
        <begin position="23"/>
        <end position="99"/>
    </location>
</feature>
<dbReference type="EMBL" id="LBQX01000041">
    <property type="protein sequence ID" value="KKP85807.1"/>
    <property type="molecule type" value="Genomic_DNA"/>
</dbReference>
<name>A0A0G0G216_9BACT</name>
<reference evidence="2 3" key="1">
    <citation type="journal article" date="2015" name="Nature">
        <title>rRNA introns, odd ribosomes, and small enigmatic genomes across a large radiation of phyla.</title>
        <authorList>
            <person name="Brown C.T."/>
            <person name="Hug L.A."/>
            <person name="Thomas B.C."/>
            <person name="Sharon I."/>
            <person name="Castelle C.J."/>
            <person name="Singh A."/>
            <person name="Wilkins M.J."/>
            <person name="Williams K.H."/>
            <person name="Banfield J.F."/>
        </authorList>
    </citation>
    <scope>NUCLEOTIDE SEQUENCE [LARGE SCALE GENOMIC DNA]</scope>
</reference>
<feature type="domain" description="LTD" evidence="1">
    <location>
        <begin position="195"/>
        <end position="285"/>
    </location>
</feature>
<dbReference type="InterPro" id="IPR036415">
    <property type="entry name" value="Lamin_tail_dom_sf"/>
</dbReference>
<dbReference type="Gene3D" id="2.60.40.1260">
    <property type="entry name" value="Lamin Tail domain"/>
    <property type="match status" value="1"/>
</dbReference>
<keyword evidence="2" id="KW-0282">Flagellum</keyword>
<accession>A0A0G0G216</accession>
<dbReference type="Proteomes" id="UP000034536">
    <property type="component" value="Unassembled WGS sequence"/>
</dbReference>
<organism evidence="2 3">
    <name type="scientific">Candidatus Roizmanbacteria bacterium GW2011_GWA2_35_8</name>
    <dbReference type="NCBI Taxonomy" id="1618479"/>
    <lineage>
        <taxon>Bacteria</taxon>
        <taxon>Candidatus Roizmaniibacteriota</taxon>
    </lineage>
</organism>
<dbReference type="AlphaFoldDB" id="A0A0G0G216"/>
<gene>
    <name evidence="2" type="ORF">UR89_C0041G0005</name>
</gene>
<dbReference type="InterPro" id="IPR001322">
    <property type="entry name" value="Lamin_tail_dom"/>
</dbReference>
<dbReference type="Pfam" id="PF00932">
    <property type="entry name" value="LTD"/>
    <property type="match status" value="2"/>
</dbReference>
<dbReference type="SUPFAM" id="SSF74853">
    <property type="entry name" value="Lamin A/C globular tail domain"/>
    <property type="match status" value="2"/>
</dbReference>
<comment type="caution">
    <text evidence="2">The sequence shown here is derived from an EMBL/GenBank/DDBJ whole genome shotgun (WGS) entry which is preliminary data.</text>
</comment>
<keyword evidence="2" id="KW-0966">Cell projection</keyword>
<keyword evidence="2" id="KW-0969">Cilium</keyword>
<evidence type="ECO:0000313" key="3">
    <source>
        <dbReference type="Proteomes" id="UP000034536"/>
    </source>
</evidence>
<sequence length="304" mass="33410">MKSLIVLLSLFLFLIIRPIYGEAKILINEFLIDPQPQQVELINIGSESADISGWYLDDSGGITYYTIPQSSVIYPNSCLVFSGDFNLNKTSPDSLRLFNNLSSPISSTSLLIDSFSYKSSSGSGISYLRVSDGGNLWSTSAANLGLFNSTMASCLITPTVIPSITPTPTVAPTLTPGAELSGAETPPPTPIFYEKVYLNEVMVNPESGGKEWIEIYNDNDFDVFLTDWFIDDLENAGSAPKKFTIIVSAKGYGVYYISSSIFNNDGDNVRLLDQTKNLKDSFEYNGSAPGYYVRGRRKGCYKRL</sequence>
<protein>
    <submittedName>
        <fullName evidence="2">Flagellar hook capping protein</fullName>
    </submittedName>
</protein>
<evidence type="ECO:0000313" key="2">
    <source>
        <dbReference type="EMBL" id="KKP85807.1"/>
    </source>
</evidence>